<organism evidence="1">
    <name type="scientific">Mesocestoides corti</name>
    <name type="common">Flatworm</name>
    <dbReference type="NCBI Taxonomy" id="53468"/>
    <lineage>
        <taxon>Eukaryota</taxon>
        <taxon>Metazoa</taxon>
        <taxon>Spiralia</taxon>
        <taxon>Lophotrochozoa</taxon>
        <taxon>Platyhelminthes</taxon>
        <taxon>Cestoda</taxon>
        <taxon>Eucestoda</taxon>
        <taxon>Cyclophyllidea</taxon>
        <taxon>Mesocestoididae</taxon>
        <taxon>Mesocestoides</taxon>
    </lineage>
</organism>
<protein>
    <submittedName>
        <fullName evidence="1">Nuclear shuttle protein</fullName>
    </submittedName>
</protein>
<reference evidence="1" key="1">
    <citation type="submission" date="2019-11" db="UniProtKB">
        <authorList>
            <consortium name="WormBaseParasite"/>
        </authorList>
    </citation>
    <scope>IDENTIFICATION</scope>
</reference>
<sequence>MSDMKRLDIQRVRRMMERCLSKRPCTSQTTHFYDVGHSDPQYNITISYLRSTSPNTNILFSFRLSADVVDLNVTTCIEHRGIITALRNHLHIRFSDVVLRADVIVDARNRLRFDNCQVGLGNELSDTVVFDNNYNHVLVQQLATFIDKKC</sequence>
<dbReference type="AlphaFoldDB" id="A0A5K3FX77"/>
<accession>A0A5K3FX77</accession>
<dbReference type="WBParaSite" id="MCU_012311-RA">
    <property type="protein sequence ID" value="MCU_012311-RA"/>
    <property type="gene ID" value="MCU_012311"/>
</dbReference>
<proteinExistence type="predicted"/>
<evidence type="ECO:0000313" key="1">
    <source>
        <dbReference type="WBParaSite" id="MCU_012311-RA"/>
    </source>
</evidence>
<name>A0A5K3FX77_MESCO</name>